<dbReference type="AlphaFoldDB" id="S4NGV1"/>
<organism evidence="2">
    <name type="scientific">Pararge aegeria</name>
    <name type="common">speckled wood butterfly</name>
    <dbReference type="NCBI Taxonomy" id="116150"/>
    <lineage>
        <taxon>Eukaryota</taxon>
        <taxon>Metazoa</taxon>
        <taxon>Ecdysozoa</taxon>
        <taxon>Arthropoda</taxon>
        <taxon>Hexapoda</taxon>
        <taxon>Insecta</taxon>
        <taxon>Pterygota</taxon>
        <taxon>Neoptera</taxon>
        <taxon>Endopterygota</taxon>
        <taxon>Lepidoptera</taxon>
        <taxon>Glossata</taxon>
        <taxon>Ditrysia</taxon>
        <taxon>Papilionoidea</taxon>
        <taxon>Nymphalidae</taxon>
        <taxon>Satyrinae</taxon>
        <taxon>Satyrini</taxon>
        <taxon>Parargina</taxon>
        <taxon>Pararge</taxon>
    </lineage>
</organism>
<feature type="chain" id="PRO_5004522037" evidence="1">
    <location>
        <begin position="21"/>
        <end position="70"/>
    </location>
</feature>
<proteinExistence type="predicted"/>
<dbReference type="EMBL" id="GAIX01014579">
    <property type="protein sequence ID" value="JAA77981.1"/>
    <property type="molecule type" value="Transcribed_RNA"/>
</dbReference>
<reference evidence="2" key="1">
    <citation type="journal article" date="2013" name="BMC Genomics">
        <title>Unscrambling butterfly oogenesis.</title>
        <authorList>
            <person name="Carter J.M."/>
            <person name="Baker S.C."/>
            <person name="Pink R."/>
            <person name="Carter D.R."/>
            <person name="Collins A."/>
            <person name="Tomlin J."/>
            <person name="Gibbs M."/>
            <person name="Breuker C.J."/>
        </authorList>
    </citation>
    <scope>NUCLEOTIDE SEQUENCE</scope>
    <source>
        <tissue evidence="2">Ovary</tissue>
    </source>
</reference>
<feature type="non-terminal residue" evidence="2">
    <location>
        <position position="70"/>
    </location>
</feature>
<feature type="signal peptide" evidence="1">
    <location>
        <begin position="1"/>
        <end position="20"/>
    </location>
</feature>
<name>S4NGV1_9NEOP</name>
<reference evidence="2" key="2">
    <citation type="submission" date="2013-05" db="EMBL/GenBank/DDBJ databases">
        <authorList>
            <person name="Carter J.-M."/>
            <person name="Baker S.C."/>
            <person name="Pink R."/>
            <person name="Carter D.R.F."/>
            <person name="Collins A."/>
            <person name="Tomlin J."/>
            <person name="Gibbs M."/>
            <person name="Breuker C.J."/>
        </authorList>
    </citation>
    <scope>NUCLEOTIDE SEQUENCE</scope>
    <source>
        <tissue evidence="2">Ovary</tissue>
    </source>
</reference>
<accession>S4NGV1</accession>
<keyword evidence="1" id="KW-0732">Signal</keyword>
<protein>
    <submittedName>
        <fullName evidence="2">Uncharacterized protein</fullName>
    </submittedName>
</protein>
<evidence type="ECO:0000256" key="1">
    <source>
        <dbReference type="SAM" id="SignalP"/>
    </source>
</evidence>
<evidence type="ECO:0000313" key="2">
    <source>
        <dbReference type="EMBL" id="JAA77981.1"/>
    </source>
</evidence>
<sequence>MKSLSPFIQVVILLPPVCQCSGADKTVGEDTFLSFFLGEKCLLPVLAVLHGISTLANVKSKQNGLHVTLV</sequence>